<dbReference type="InterPro" id="IPR002347">
    <property type="entry name" value="SDR_fam"/>
</dbReference>
<evidence type="ECO:0000313" key="4">
    <source>
        <dbReference type="Proteomes" id="UP000247978"/>
    </source>
</evidence>
<dbReference type="PRINTS" id="PR00080">
    <property type="entry name" value="SDRFAMILY"/>
</dbReference>
<dbReference type="PANTHER" id="PTHR24321">
    <property type="entry name" value="DEHYDROGENASES, SHORT CHAIN"/>
    <property type="match status" value="1"/>
</dbReference>
<keyword evidence="4" id="KW-1185">Reference proteome</keyword>
<dbReference type="GO" id="GO:0008206">
    <property type="term" value="P:bile acid metabolic process"/>
    <property type="evidence" value="ECO:0007669"/>
    <property type="project" value="UniProtKB-ARBA"/>
</dbReference>
<dbReference type="InterPro" id="IPR036291">
    <property type="entry name" value="NAD(P)-bd_dom_sf"/>
</dbReference>
<dbReference type="Gene3D" id="3.40.50.720">
    <property type="entry name" value="NAD(P)-binding Rossmann-like Domain"/>
    <property type="match status" value="1"/>
</dbReference>
<reference evidence="3 4" key="1">
    <citation type="submission" date="2018-05" db="EMBL/GenBank/DDBJ databases">
        <title>Genomic Encyclopedia of Type Strains, Phase IV (KMG-IV): sequencing the most valuable type-strain genomes for metagenomic binning, comparative biology and taxonomic classification.</title>
        <authorList>
            <person name="Goeker M."/>
        </authorList>
    </citation>
    <scope>NUCLEOTIDE SEQUENCE [LARGE SCALE GENOMIC DNA]</scope>
    <source>
        <strain evidence="3 4">DSM 28556</strain>
    </source>
</reference>
<evidence type="ECO:0000313" key="3">
    <source>
        <dbReference type="EMBL" id="PXW83362.1"/>
    </source>
</evidence>
<dbReference type="PRINTS" id="PR00081">
    <property type="entry name" value="GDHRDH"/>
</dbReference>
<comment type="similarity">
    <text evidence="1">Belongs to the short-chain dehydrogenases/reductases (SDR) family.</text>
</comment>
<dbReference type="NCBIfam" id="NF005559">
    <property type="entry name" value="PRK07231.1"/>
    <property type="match status" value="1"/>
</dbReference>
<sequence>MRLEGKVAIITGAGGGLGRAVAERFANEGAKLVLVDLNEEAATQTIEVIKKITSDVHFVQANVTKKDEVKNFVNEAVDQFGRIDVFFNNAGIDAEVTATSTYDEEMFSRVMEVNTTGVFLGMKYVLQVMQEQGSGSIVNTASVHGTRGMLNRSAYVASKHAVVGLTKTAAVENAKQNIRVNAIAPATILTEITKRVARELNPDNPQEHFDIMKSLIPADRIGKPEEVANLVNFLASDEASFITGAIVPVDGGMTAAFYRAES</sequence>
<dbReference type="PANTHER" id="PTHR24321:SF8">
    <property type="entry name" value="ESTRADIOL 17-BETA-DEHYDROGENASE 8-RELATED"/>
    <property type="match status" value="1"/>
</dbReference>
<proteinExistence type="inferred from homology"/>
<dbReference type="InterPro" id="IPR020904">
    <property type="entry name" value="Sc_DH/Rdtase_CS"/>
</dbReference>
<comment type="caution">
    <text evidence="3">The sequence shown here is derived from an EMBL/GenBank/DDBJ whole genome shotgun (WGS) entry which is preliminary data.</text>
</comment>
<name>A0A2V3VNH3_9BACI</name>
<dbReference type="Pfam" id="PF13561">
    <property type="entry name" value="adh_short_C2"/>
    <property type="match status" value="1"/>
</dbReference>
<dbReference type="PROSITE" id="PS00061">
    <property type="entry name" value="ADH_SHORT"/>
    <property type="match status" value="1"/>
</dbReference>
<dbReference type="GO" id="GO:0016491">
    <property type="term" value="F:oxidoreductase activity"/>
    <property type="evidence" value="ECO:0007669"/>
    <property type="project" value="UniProtKB-KW"/>
</dbReference>
<dbReference type="Proteomes" id="UP000247978">
    <property type="component" value="Unassembled WGS sequence"/>
</dbReference>
<accession>A0A2V3VNH3</accession>
<keyword evidence="2" id="KW-0560">Oxidoreductase</keyword>
<gene>
    <name evidence="3" type="ORF">DFR56_11641</name>
</gene>
<dbReference type="FunFam" id="3.40.50.720:FF:000084">
    <property type="entry name" value="Short-chain dehydrogenase reductase"/>
    <property type="match status" value="1"/>
</dbReference>
<dbReference type="SUPFAM" id="SSF51735">
    <property type="entry name" value="NAD(P)-binding Rossmann-fold domains"/>
    <property type="match status" value="1"/>
</dbReference>
<dbReference type="RefSeq" id="WP_110396885.1">
    <property type="nucleotide sequence ID" value="NZ_JADIJL010000002.1"/>
</dbReference>
<evidence type="ECO:0000256" key="2">
    <source>
        <dbReference type="ARBA" id="ARBA00023002"/>
    </source>
</evidence>
<dbReference type="OrthoDB" id="306388at2"/>
<dbReference type="EMBL" id="QJJQ01000016">
    <property type="protein sequence ID" value="PXW83362.1"/>
    <property type="molecule type" value="Genomic_DNA"/>
</dbReference>
<dbReference type="AlphaFoldDB" id="A0A2V3VNH3"/>
<evidence type="ECO:0000256" key="1">
    <source>
        <dbReference type="ARBA" id="ARBA00006484"/>
    </source>
</evidence>
<organism evidence="3 4">
    <name type="scientific">Pseudogracilibacillus auburnensis</name>
    <dbReference type="NCBI Taxonomy" id="1494959"/>
    <lineage>
        <taxon>Bacteria</taxon>
        <taxon>Bacillati</taxon>
        <taxon>Bacillota</taxon>
        <taxon>Bacilli</taxon>
        <taxon>Bacillales</taxon>
        <taxon>Bacillaceae</taxon>
        <taxon>Pseudogracilibacillus</taxon>
    </lineage>
</organism>
<protein>
    <submittedName>
        <fullName evidence="3">NAD(P)-dependent dehydrogenase (Short-subunit alcohol dehydrogenase family)</fullName>
    </submittedName>
</protein>